<dbReference type="Pfam" id="PF00005">
    <property type="entry name" value="ABC_tran"/>
    <property type="match status" value="2"/>
</dbReference>
<evidence type="ECO:0000256" key="1">
    <source>
        <dbReference type="ARBA" id="ARBA00004202"/>
    </source>
</evidence>
<comment type="similarity">
    <text evidence="2">Belongs to the ABC transporter superfamily.</text>
</comment>
<keyword evidence="4" id="KW-1003">Cell membrane</keyword>
<dbReference type="Proteomes" id="UP000515789">
    <property type="component" value="Chromosome"/>
</dbReference>
<evidence type="ECO:0000256" key="9">
    <source>
        <dbReference type="ARBA" id="ARBA00023136"/>
    </source>
</evidence>
<evidence type="ECO:0000256" key="5">
    <source>
        <dbReference type="ARBA" id="ARBA00022737"/>
    </source>
</evidence>
<evidence type="ECO:0000256" key="6">
    <source>
        <dbReference type="ARBA" id="ARBA00022741"/>
    </source>
</evidence>
<keyword evidence="7 12" id="KW-0067">ATP-binding</keyword>
<reference evidence="12 13" key="1">
    <citation type="submission" date="2019-04" db="EMBL/GenBank/DDBJ databases">
        <authorList>
            <person name="Schori C."/>
            <person name="Ahrens C."/>
        </authorList>
    </citation>
    <scope>NUCLEOTIDE SEQUENCE [LARGE SCALE GENOMIC DNA]</scope>
    <source>
        <strain evidence="12 13">DSM 2950</strain>
    </source>
</reference>
<dbReference type="InterPro" id="IPR003593">
    <property type="entry name" value="AAA+_ATPase"/>
</dbReference>
<accession>A0A7G5N312</accession>
<evidence type="ECO:0000256" key="4">
    <source>
        <dbReference type="ARBA" id="ARBA00022475"/>
    </source>
</evidence>
<name>A0A7G5N312_9FIRM</name>
<dbReference type="SMART" id="SM00382">
    <property type="entry name" value="AAA"/>
    <property type="match status" value="2"/>
</dbReference>
<gene>
    <name evidence="12" type="ORF">E5259_00885</name>
</gene>
<keyword evidence="9" id="KW-0472">Membrane</keyword>
<dbReference type="InterPro" id="IPR017871">
    <property type="entry name" value="ABC_transporter-like_CS"/>
</dbReference>
<dbReference type="InterPro" id="IPR003439">
    <property type="entry name" value="ABC_transporter-like_ATP-bd"/>
</dbReference>
<dbReference type="SUPFAM" id="SSF52540">
    <property type="entry name" value="P-loop containing nucleoside triphosphate hydrolases"/>
    <property type="match status" value="2"/>
</dbReference>
<keyword evidence="3" id="KW-0813">Transport</keyword>
<proteinExistence type="inferred from homology"/>
<evidence type="ECO:0000256" key="3">
    <source>
        <dbReference type="ARBA" id="ARBA00022448"/>
    </source>
</evidence>
<evidence type="ECO:0000256" key="10">
    <source>
        <dbReference type="ARBA" id="ARBA00025157"/>
    </source>
</evidence>
<dbReference type="PROSITE" id="PS00211">
    <property type="entry name" value="ABC_TRANSPORTER_1"/>
    <property type="match status" value="2"/>
</dbReference>
<evidence type="ECO:0000259" key="11">
    <source>
        <dbReference type="PROSITE" id="PS50893"/>
    </source>
</evidence>
<dbReference type="PANTHER" id="PTHR43553:SF23">
    <property type="entry name" value="ABC TRANSPORTER ATP-BINDING COMPONENT"/>
    <property type="match status" value="1"/>
</dbReference>
<sequence length="589" mass="66664">MGKKQREERNVNCIEIEKFSFLYPQQTVPALAGVDMTVEEGSFVVLCGKSGCGKSTLLRQMKSVLASHGQKRGCIRYFGTELEKVDERTQSAEIGYVLQNPDNQIVTDKVWHELAFGLESLGYDSATIRLRVAEMASYFGIQAWFLRNVNELSGGQKQLLNLASVMAMHPRLLILDEPTSQLDPIAASDFLETVRKINRDVGTTVILTEHRLEDVIPWADQVYVMDSGRMIADGMPSEIGRKLKELGHDMFLSMPTPMQVYAGVESSQACPLTVRQGRRWLEKELDNVDLKAVEYETDSVKHKTGFVRKKTHVSSGKEIPEIRLRDIWFRYERELPDVVKGLSLDVRKREIFALVGGNGTGKSTTMNLIARIRCPYRGKIWLEGKNIEKYTDNELYHGFLGVMPQNPQSLFVKKTVRDDLYEMIDGKREKKSDAFSIDMSKKDAVAGIVSLTKLEDLLDRHPYDLSGGEQQRLALAKVLLLRPRILLMDEPTKGIDNHYKKELGEILRKLTEHGVTILLISHDVEFCAQYADRVGLFFEGNMVTNKPAKEFFAGNSFYTTAANRMSRQFFPDAVTVEDVVAGVDAYARR</sequence>
<dbReference type="GO" id="GO:0042626">
    <property type="term" value="F:ATPase-coupled transmembrane transporter activity"/>
    <property type="evidence" value="ECO:0007669"/>
    <property type="project" value="TreeGrafter"/>
</dbReference>
<dbReference type="GO" id="GO:0016887">
    <property type="term" value="F:ATP hydrolysis activity"/>
    <property type="evidence" value="ECO:0007669"/>
    <property type="project" value="InterPro"/>
</dbReference>
<dbReference type="InterPro" id="IPR050095">
    <property type="entry name" value="ECF_ABC_transporter_ATP-bd"/>
</dbReference>
<evidence type="ECO:0000256" key="7">
    <source>
        <dbReference type="ARBA" id="ARBA00022840"/>
    </source>
</evidence>
<dbReference type="CDD" id="cd03225">
    <property type="entry name" value="ABC_cobalt_CbiO_domain1"/>
    <property type="match status" value="2"/>
</dbReference>
<dbReference type="InterPro" id="IPR027417">
    <property type="entry name" value="P-loop_NTPase"/>
</dbReference>
<evidence type="ECO:0000256" key="2">
    <source>
        <dbReference type="ARBA" id="ARBA00005417"/>
    </source>
</evidence>
<dbReference type="InterPro" id="IPR015856">
    <property type="entry name" value="ABC_transpr_CbiO/EcfA_su"/>
</dbReference>
<dbReference type="PROSITE" id="PS50893">
    <property type="entry name" value="ABC_TRANSPORTER_2"/>
    <property type="match status" value="2"/>
</dbReference>
<dbReference type="GO" id="GO:0043190">
    <property type="term" value="C:ATP-binding cassette (ABC) transporter complex"/>
    <property type="evidence" value="ECO:0007669"/>
    <property type="project" value="TreeGrafter"/>
</dbReference>
<evidence type="ECO:0000256" key="8">
    <source>
        <dbReference type="ARBA" id="ARBA00022967"/>
    </source>
</evidence>
<keyword evidence="5" id="KW-0677">Repeat</keyword>
<dbReference type="GO" id="GO:0005524">
    <property type="term" value="F:ATP binding"/>
    <property type="evidence" value="ECO:0007669"/>
    <property type="project" value="UniProtKB-KW"/>
</dbReference>
<dbReference type="Gene3D" id="3.40.50.300">
    <property type="entry name" value="P-loop containing nucleotide triphosphate hydrolases"/>
    <property type="match status" value="2"/>
</dbReference>
<feature type="domain" description="ABC transporter" evidence="11">
    <location>
        <begin position="322"/>
        <end position="564"/>
    </location>
</feature>
<organism evidence="12 13">
    <name type="scientific">Blautia producta</name>
    <dbReference type="NCBI Taxonomy" id="33035"/>
    <lineage>
        <taxon>Bacteria</taxon>
        <taxon>Bacillati</taxon>
        <taxon>Bacillota</taxon>
        <taxon>Clostridia</taxon>
        <taxon>Lachnospirales</taxon>
        <taxon>Lachnospiraceae</taxon>
        <taxon>Blautia</taxon>
    </lineage>
</organism>
<dbReference type="AlphaFoldDB" id="A0A7G5N312"/>
<comment type="function">
    <text evidence="10">Probably part of an ABC transporter complex. Responsible for energy coupling to the transport system.</text>
</comment>
<comment type="subcellular location">
    <subcellularLocation>
        <location evidence="1">Cell membrane</location>
        <topology evidence="1">Peripheral membrane protein</topology>
    </subcellularLocation>
</comment>
<feature type="domain" description="ABC transporter" evidence="11">
    <location>
        <begin position="14"/>
        <end position="252"/>
    </location>
</feature>
<dbReference type="PANTHER" id="PTHR43553">
    <property type="entry name" value="HEAVY METAL TRANSPORTER"/>
    <property type="match status" value="1"/>
</dbReference>
<protein>
    <submittedName>
        <fullName evidence="12">ABC transporter ATP-binding protein</fullName>
    </submittedName>
</protein>
<evidence type="ECO:0000313" key="12">
    <source>
        <dbReference type="EMBL" id="QMW81255.1"/>
    </source>
</evidence>
<keyword evidence="8" id="KW-1278">Translocase</keyword>
<evidence type="ECO:0000313" key="13">
    <source>
        <dbReference type="Proteomes" id="UP000515789"/>
    </source>
</evidence>
<dbReference type="EMBL" id="CP039126">
    <property type="protein sequence ID" value="QMW81255.1"/>
    <property type="molecule type" value="Genomic_DNA"/>
</dbReference>
<keyword evidence="6" id="KW-0547">Nucleotide-binding</keyword>